<evidence type="ECO:0000256" key="2">
    <source>
        <dbReference type="ARBA" id="ARBA00005558"/>
    </source>
</evidence>
<dbReference type="Pfam" id="PF04717">
    <property type="entry name" value="Phage_base_V"/>
    <property type="match status" value="1"/>
</dbReference>
<feature type="domain" description="Gp5/Type VI secretion system Vgr protein OB-fold" evidence="4">
    <location>
        <begin position="418"/>
        <end position="485"/>
    </location>
</feature>
<name>A0AA37VA30_9BACT</name>
<evidence type="ECO:0000259" key="4">
    <source>
        <dbReference type="Pfam" id="PF04717"/>
    </source>
</evidence>
<dbReference type="Proteomes" id="UP001161325">
    <property type="component" value="Unassembled WGS sequence"/>
</dbReference>
<evidence type="ECO:0000313" key="7">
    <source>
        <dbReference type="Proteomes" id="UP001161325"/>
    </source>
</evidence>
<dbReference type="GO" id="GO:0005576">
    <property type="term" value="C:extracellular region"/>
    <property type="evidence" value="ECO:0007669"/>
    <property type="project" value="UniProtKB-SubCell"/>
</dbReference>
<dbReference type="Pfam" id="PF22178">
    <property type="entry name" value="Gp5_trimer_C"/>
    <property type="match status" value="1"/>
</dbReference>
<dbReference type="NCBIfam" id="TIGR03361">
    <property type="entry name" value="VI_Rhs_Vgr"/>
    <property type="match status" value="1"/>
</dbReference>
<reference evidence="6" key="1">
    <citation type="submission" date="2022-08" db="EMBL/GenBank/DDBJ databases">
        <title>Draft genome sequencing of Roseisolibacter agri AW1220.</title>
        <authorList>
            <person name="Tobiishi Y."/>
            <person name="Tonouchi A."/>
        </authorList>
    </citation>
    <scope>NUCLEOTIDE SEQUENCE</scope>
    <source>
        <strain evidence="6">AW1220</strain>
    </source>
</reference>
<evidence type="ECO:0000259" key="5">
    <source>
        <dbReference type="Pfam" id="PF22178"/>
    </source>
</evidence>
<dbReference type="Pfam" id="PF05954">
    <property type="entry name" value="Phage_GPD"/>
    <property type="match status" value="1"/>
</dbReference>
<dbReference type="InterPro" id="IPR006531">
    <property type="entry name" value="Gp5/Vgr_OB"/>
</dbReference>
<gene>
    <name evidence="6" type="ORF">rosag_15310</name>
</gene>
<evidence type="ECO:0000256" key="3">
    <source>
        <dbReference type="ARBA" id="ARBA00022525"/>
    </source>
</evidence>
<feature type="domain" description="Gp5/Type VI secretion system Vgr C-terminal trimerisation" evidence="5">
    <location>
        <begin position="502"/>
        <end position="605"/>
    </location>
</feature>
<dbReference type="AlphaFoldDB" id="A0AA37VA30"/>
<dbReference type="PANTHER" id="PTHR32305:SF15">
    <property type="entry name" value="PROTEIN RHSA-RELATED"/>
    <property type="match status" value="1"/>
</dbReference>
<keyword evidence="7" id="KW-1185">Reference proteome</keyword>
<evidence type="ECO:0000256" key="1">
    <source>
        <dbReference type="ARBA" id="ARBA00004613"/>
    </source>
</evidence>
<dbReference type="InterPro" id="IPR050708">
    <property type="entry name" value="T6SS_VgrG/RHS"/>
</dbReference>
<keyword evidence="3" id="KW-0964">Secreted</keyword>
<dbReference type="Gene3D" id="3.55.50.10">
    <property type="entry name" value="Baseplate protein-like domains"/>
    <property type="match status" value="1"/>
</dbReference>
<dbReference type="SUPFAM" id="SSF69349">
    <property type="entry name" value="Phage fibre proteins"/>
    <property type="match status" value="1"/>
</dbReference>
<dbReference type="SUPFAM" id="SSF69279">
    <property type="entry name" value="Phage tail proteins"/>
    <property type="match status" value="2"/>
</dbReference>
<comment type="subcellular location">
    <subcellularLocation>
        <location evidence="1">Secreted</location>
    </subcellularLocation>
</comment>
<dbReference type="PANTHER" id="PTHR32305">
    <property type="match status" value="1"/>
</dbReference>
<dbReference type="InterPro" id="IPR006533">
    <property type="entry name" value="T6SS_Vgr_RhsGE"/>
</dbReference>
<dbReference type="Gene3D" id="4.10.220.110">
    <property type="match status" value="1"/>
</dbReference>
<sequence length="751" mass="81974">MPGNIRPDPILRITTPLGAETFEVAAFKGTEGVSRLFEFTVDLLAPHTTAVAFDRLLGQPATVSMLMPGKKHRYWNGIINRVTQGGTAAVENDVSVTGYRVSLVPKLWLLTRRRQSRIFQHLSVPDILQQVLGGTDAAPQLQGAFEKRDFCVQYRETDFEFASRLMEEEGIYYFFKHADGQHSLVLGNAPTAHAAVPGATTIKYLASEGGIRPEDRIYLWDKEQALTAGKATLWDHTFELPHKHLEAEAKVVDSVQVGSVSHKLAVGNNSTLELYDYPGGYAKRFDGVASGGSVQASEIQKIFQDNKRTVDLRIGAEEALALRSHGASTAPQIASGHKFTLDDQGDGDGEYVVLEVEHEATSGSLVTAGSGDFLYKNRFACIPAALPYRPPQATPRPHVSGCQTAVVVGPAGEEIFVDKYGRVKVQFHWDRAGKNDANSSGWVRVATTWAGRNWGAIHLPRIGQEVVVDFLEGDPDRPIIVGSVYNADNMPPYTLPDNKTQSGIKSRSTMQGGTANFNELRFEDKKGSEHVYLHAEKDLQVMVENDETRTVGRDRTTLITRHCTTDLKNQPKDKPLDTGHQTLTIHKGNQTETLKEGNQTITLEKGNQAITLKDGNRTLDVKGTETTTIQKDRKVTVTEGNQTIVVQKGNQKVQVQMGNDETKVDMGNYTISVSMGNIAIKAALGKITIEALQGIELKVGASSVKLDQTGVQVKGIMTKVEGMAMATVKSPMTQVNGDGMLVAKGGITMIN</sequence>
<dbReference type="InterPro" id="IPR017847">
    <property type="entry name" value="T6SS_RhsGE_Vgr_subset"/>
</dbReference>
<dbReference type="Gene3D" id="2.40.50.230">
    <property type="entry name" value="Gp5 N-terminal domain"/>
    <property type="match status" value="1"/>
</dbReference>
<comment type="caution">
    <text evidence="6">The sequence shown here is derived from an EMBL/GenBank/DDBJ whole genome shotgun (WGS) entry which is preliminary data.</text>
</comment>
<dbReference type="RefSeq" id="WP_284349458.1">
    <property type="nucleotide sequence ID" value="NZ_BRXS01000002.1"/>
</dbReference>
<dbReference type="InterPro" id="IPR037026">
    <property type="entry name" value="Vgr_OB-fold_dom_sf"/>
</dbReference>
<dbReference type="SUPFAM" id="SSF69255">
    <property type="entry name" value="gp5 N-terminal domain-like"/>
    <property type="match status" value="1"/>
</dbReference>
<protein>
    <recommendedName>
        <fullName evidence="8">Type VI secretion system tip protein VgrG</fullName>
    </recommendedName>
</protein>
<dbReference type="EMBL" id="BRXS01000002">
    <property type="protein sequence ID" value="GLC25018.1"/>
    <property type="molecule type" value="Genomic_DNA"/>
</dbReference>
<accession>A0AA37VA30</accession>
<proteinExistence type="inferred from homology"/>
<comment type="similarity">
    <text evidence="2">Belongs to the VgrG protein family.</text>
</comment>
<evidence type="ECO:0000313" key="6">
    <source>
        <dbReference type="EMBL" id="GLC25018.1"/>
    </source>
</evidence>
<dbReference type="NCBIfam" id="TIGR01646">
    <property type="entry name" value="vgr_GE"/>
    <property type="match status" value="1"/>
</dbReference>
<evidence type="ECO:0008006" key="8">
    <source>
        <dbReference type="Google" id="ProtNLM"/>
    </source>
</evidence>
<dbReference type="InterPro" id="IPR054030">
    <property type="entry name" value="Gp5_Vgr_C"/>
</dbReference>
<dbReference type="Gene3D" id="2.30.110.50">
    <property type="match status" value="1"/>
</dbReference>
<organism evidence="6 7">
    <name type="scientific">Roseisolibacter agri</name>
    <dbReference type="NCBI Taxonomy" id="2014610"/>
    <lineage>
        <taxon>Bacteria</taxon>
        <taxon>Pseudomonadati</taxon>
        <taxon>Gemmatimonadota</taxon>
        <taxon>Gemmatimonadia</taxon>
        <taxon>Gemmatimonadales</taxon>
        <taxon>Gemmatimonadaceae</taxon>
        <taxon>Roseisolibacter</taxon>
    </lineage>
</organism>